<keyword evidence="2" id="KW-1185">Reference proteome</keyword>
<sequence length="131" mass="14494">MIESENEYQFESSDGSDCTKTVGIDELDEISSDSHVDSEVELDEMDIAKDSDGLSNLESEASIDSSSSDGDNAPDQKDHLHGFYNNPFTYNGEGEIQFEIGQCFVDASAFRNALRDYAIKGGYVITRKKMI</sequence>
<organism evidence="1 2">
    <name type="scientific">Manihot esculenta</name>
    <name type="common">Cassava</name>
    <name type="synonym">Jatropha manihot</name>
    <dbReference type="NCBI Taxonomy" id="3983"/>
    <lineage>
        <taxon>Eukaryota</taxon>
        <taxon>Viridiplantae</taxon>
        <taxon>Streptophyta</taxon>
        <taxon>Embryophyta</taxon>
        <taxon>Tracheophyta</taxon>
        <taxon>Spermatophyta</taxon>
        <taxon>Magnoliopsida</taxon>
        <taxon>eudicotyledons</taxon>
        <taxon>Gunneridae</taxon>
        <taxon>Pentapetalae</taxon>
        <taxon>rosids</taxon>
        <taxon>fabids</taxon>
        <taxon>Malpighiales</taxon>
        <taxon>Euphorbiaceae</taxon>
        <taxon>Crotonoideae</taxon>
        <taxon>Manihoteae</taxon>
        <taxon>Manihot</taxon>
    </lineage>
</organism>
<dbReference type="EMBL" id="CM004392">
    <property type="protein sequence ID" value="KAG8653216.1"/>
    <property type="molecule type" value="Genomic_DNA"/>
</dbReference>
<comment type="caution">
    <text evidence="1">The sequence shown here is derived from an EMBL/GenBank/DDBJ whole genome shotgun (WGS) entry which is preliminary data.</text>
</comment>
<proteinExistence type="predicted"/>
<evidence type="ECO:0000313" key="1">
    <source>
        <dbReference type="EMBL" id="KAG8653216.1"/>
    </source>
</evidence>
<dbReference type="Proteomes" id="UP000091857">
    <property type="component" value="Chromosome 6"/>
</dbReference>
<accession>A0ACB7HQT8</accession>
<reference evidence="2" key="1">
    <citation type="journal article" date="2016" name="Nat. Biotechnol.">
        <title>Sequencing wild and cultivated cassava and related species reveals extensive interspecific hybridization and genetic diversity.</title>
        <authorList>
            <person name="Bredeson J.V."/>
            <person name="Lyons J.B."/>
            <person name="Prochnik S.E."/>
            <person name="Wu G.A."/>
            <person name="Ha C.M."/>
            <person name="Edsinger-Gonzales E."/>
            <person name="Grimwood J."/>
            <person name="Schmutz J."/>
            <person name="Rabbi I.Y."/>
            <person name="Egesi C."/>
            <person name="Nauluvula P."/>
            <person name="Lebot V."/>
            <person name="Ndunguru J."/>
            <person name="Mkamilo G."/>
            <person name="Bart R.S."/>
            <person name="Setter T.L."/>
            <person name="Gleadow R.M."/>
            <person name="Kulakow P."/>
            <person name="Ferguson M.E."/>
            <person name="Rounsley S."/>
            <person name="Rokhsar D.S."/>
        </authorList>
    </citation>
    <scope>NUCLEOTIDE SEQUENCE [LARGE SCALE GENOMIC DNA]</scope>
    <source>
        <strain evidence="2">cv. AM560-2</strain>
    </source>
</reference>
<evidence type="ECO:0000313" key="2">
    <source>
        <dbReference type="Proteomes" id="UP000091857"/>
    </source>
</evidence>
<name>A0ACB7HQT8_MANES</name>
<gene>
    <name evidence="1" type="ORF">MANES_06G179901v8</name>
</gene>
<protein>
    <submittedName>
        <fullName evidence="1">Uncharacterized protein</fullName>
    </submittedName>
</protein>